<evidence type="ECO:0000256" key="6">
    <source>
        <dbReference type="SAM" id="Phobius"/>
    </source>
</evidence>
<evidence type="ECO:0000256" key="2">
    <source>
        <dbReference type="ARBA" id="ARBA00022475"/>
    </source>
</evidence>
<reference evidence="7 8" key="2">
    <citation type="submission" date="2023-12" db="EMBL/GenBank/DDBJ databases">
        <title>Description of an unclassified Opitutus bacterium of Verrucomicrobiota.</title>
        <authorList>
            <person name="Zhang D.-F."/>
        </authorList>
    </citation>
    <scope>NUCLEOTIDE SEQUENCE [LARGE SCALE GENOMIC DNA]</scope>
    <source>
        <strain evidence="7 8">WL0086</strain>
    </source>
</reference>
<keyword evidence="3 6" id="KW-0812">Transmembrane</keyword>
<keyword evidence="8" id="KW-1185">Reference proteome</keyword>
<evidence type="ECO:0000256" key="5">
    <source>
        <dbReference type="ARBA" id="ARBA00023136"/>
    </source>
</evidence>
<evidence type="ECO:0000313" key="8">
    <source>
        <dbReference type="Proteomes" id="UP000738431"/>
    </source>
</evidence>
<gene>
    <name evidence="7" type="ORF">K1X11_011715</name>
</gene>
<dbReference type="Pfam" id="PF04277">
    <property type="entry name" value="OAD_gamma"/>
    <property type="match status" value="1"/>
</dbReference>
<dbReference type="EMBL" id="CP139781">
    <property type="protein sequence ID" value="WRQ90077.1"/>
    <property type="molecule type" value="Genomic_DNA"/>
</dbReference>
<evidence type="ECO:0000256" key="3">
    <source>
        <dbReference type="ARBA" id="ARBA00022692"/>
    </source>
</evidence>
<name>A0ABZ1CF95_9BACT</name>
<comment type="subcellular location">
    <subcellularLocation>
        <location evidence="1">Cell membrane</location>
    </subcellularLocation>
</comment>
<organism evidence="7 8">
    <name type="scientific">Actomonas aquatica</name>
    <dbReference type="NCBI Taxonomy" id="2866162"/>
    <lineage>
        <taxon>Bacteria</taxon>
        <taxon>Pseudomonadati</taxon>
        <taxon>Verrucomicrobiota</taxon>
        <taxon>Opitutia</taxon>
        <taxon>Opitutales</taxon>
        <taxon>Opitutaceae</taxon>
        <taxon>Actomonas</taxon>
    </lineage>
</organism>
<evidence type="ECO:0000313" key="7">
    <source>
        <dbReference type="EMBL" id="WRQ90077.1"/>
    </source>
</evidence>
<dbReference type="InterPro" id="IPR005899">
    <property type="entry name" value="Na_pump_deCOase"/>
</dbReference>
<protein>
    <submittedName>
        <fullName evidence="7">Uncharacterized protein</fullName>
    </submittedName>
</protein>
<keyword evidence="4 6" id="KW-1133">Transmembrane helix</keyword>
<proteinExistence type="predicted"/>
<feature type="transmembrane region" description="Helical" evidence="6">
    <location>
        <begin position="20"/>
        <end position="47"/>
    </location>
</feature>
<dbReference type="Proteomes" id="UP000738431">
    <property type="component" value="Chromosome"/>
</dbReference>
<sequence length="138" mass="14834">MTPLLLAFNWQNIVDGDGIPLAITGISIVFGGLVLIAAYITVLPRVLERWDAWRSKGQPADAAAAGAEEDDGLPSPEVRAALAWVALRELEVFRLGDQTRLTFKPVRSAGLWSILNTSRYNDPAAPCADTNSSSTTNP</sequence>
<keyword evidence="2" id="KW-1003">Cell membrane</keyword>
<evidence type="ECO:0000256" key="1">
    <source>
        <dbReference type="ARBA" id="ARBA00004236"/>
    </source>
</evidence>
<dbReference type="RefSeq" id="WP_221031999.1">
    <property type="nucleotide sequence ID" value="NZ_CP139781.1"/>
</dbReference>
<accession>A0ABZ1CF95</accession>
<evidence type="ECO:0000256" key="4">
    <source>
        <dbReference type="ARBA" id="ARBA00022989"/>
    </source>
</evidence>
<reference evidence="7 8" key="1">
    <citation type="submission" date="2021-08" db="EMBL/GenBank/DDBJ databases">
        <authorList>
            <person name="Zhang D."/>
            <person name="Zhang A."/>
            <person name="Wang L."/>
        </authorList>
    </citation>
    <scope>NUCLEOTIDE SEQUENCE [LARGE SCALE GENOMIC DNA]</scope>
    <source>
        <strain evidence="7 8">WL0086</strain>
    </source>
</reference>
<keyword evidence="5 6" id="KW-0472">Membrane</keyword>